<evidence type="ECO:0000259" key="3">
    <source>
        <dbReference type="PROSITE" id="PS50097"/>
    </source>
</evidence>
<dbReference type="InterPro" id="IPR011333">
    <property type="entry name" value="SKP1/BTB/POZ_sf"/>
</dbReference>
<evidence type="ECO:0000256" key="1">
    <source>
        <dbReference type="SAM" id="Coils"/>
    </source>
</evidence>
<dbReference type="SUPFAM" id="SSF54695">
    <property type="entry name" value="POZ domain"/>
    <property type="match status" value="1"/>
</dbReference>
<feature type="region of interest" description="Disordered" evidence="2">
    <location>
        <begin position="359"/>
        <end position="378"/>
    </location>
</feature>
<feature type="compositionally biased region" description="Basic and acidic residues" evidence="2">
    <location>
        <begin position="362"/>
        <end position="378"/>
    </location>
</feature>
<dbReference type="EMBL" id="JAZHXI010000002">
    <property type="protein sequence ID" value="KAL2074879.1"/>
    <property type="molecule type" value="Genomic_DNA"/>
</dbReference>
<protein>
    <recommendedName>
        <fullName evidence="3">BTB domain-containing protein</fullName>
    </recommendedName>
</protein>
<organism evidence="4 5">
    <name type="scientific">Oculimacula yallundae</name>
    <dbReference type="NCBI Taxonomy" id="86028"/>
    <lineage>
        <taxon>Eukaryota</taxon>
        <taxon>Fungi</taxon>
        <taxon>Dikarya</taxon>
        <taxon>Ascomycota</taxon>
        <taxon>Pezizomycotina</taxon>
        <taxon>Leotiomycetes</taxon>
        <taxon>Helotiales</taxon>
        <taxon>Ploettnerulaceae</taxon>
        <taxon>Oculimacula</taxon>
    </lineage>
</organism>
<comment type="caution">
    <text evidence="4">The sequence shown here is derived from an EMBL/GenBank/DDBJ whole genome shotgun (WGS) entry which is preliminary data.</text>
</comment>
<feature type="region of interest" description="Disordered" evidence="2">
    <location>
        <begin position="129"/>
        <end position="171"/>
    </location>
</feature>
<sequence>MRSQSLAEVTVPAKVKRTFDEMNDEGLMEDLSILPSQNNAVLYNNERNGEQYFDLVINCEGKFFGVNRCIVLNLSKYLEDLHHDALALGKSGIIEVAYEEGILEKDFIEQAIRFMYTGNYDGNVRDIVPPTNLTDNDLQDTQDEADEADKGEPSKVQTQTQMEDMTSGPRLGNSYVLGLGPDRATLDGRRPTTAVALTPVPIGNKALRFNTGMFLAAHKLQIHALKPEACDKYIAAFRSTIRGQGWDMFADSVELLYRNSSTNSQQKGNPLQSIMVGQALEDHVSFRLSGILTRIKSTSSDFIASLLEEVSELQERTVKERDNALERLADTIAKLEVEQEKQLPRDRCIDCFAGLQDVDESGDGKSPHKIADLEKSLR</sequence>
<feature type="compositionally biased region" description="Acidic residues" evidence="2">
    <location>
        <begin position="137"/>
        <end position="147"/>
    </location>
</feature>
<dbReference type="PROSITE" id="PS50097">
    <property type="entry name" value="BTB"/>
    <property type="match status" value="1"/>
</dbReference>
<evidence type="ECO:0000256" key="2">
    <source>
        <dbReference type="SAM" id="MobiDB-lite"/>
    </source>
</evidence>
<evidence type="ECO:0000313" key="5">
    <source>
        <dbReference type="Proteomes" id="UP001595075"/>
    </source>
</evidence>
<proteinExistence type="predicted"/>
<feature type="compositionally biased region" description="Polar residues" evidence="2">
    <location>
        <begin position="155"/>
        <end position="164"/>
    </location>
</feature>
<reference evidence="4 5" key="1">
    <citation type="journal article" date="2024" name="Commun. Biol.">
        <title>Comparative genomic analysis of thermophilic fungi reveals convergent evolutionary adaptations and gene losses.</title>
        <authorList>
            <person name="Steindorff A.S."/>
            <person name="Aguilar-Pontes M.V."/>
            <person name="Robinson A.J."/>
            <person name="Andreopoulos B."/>
            <person name="LaButti K."/>
            <person name="Kuo A."/>
            <person name="Mondo S."/>
            <person name="Riley R."/>
            <person name="Otillar R."/>
            <person name="Haridas S."/>
            <person name="Lipzen A."/>
            <person name="Grimwood J."/>
            <person name="Schmutz J."/>
            <person name="Clum A."/>
            <person name="Reid I.D."/>
            <person name="Moisan M.C."/>
            <person name="Butler G."/>
            <person name="Nguyen T.T.M."/>
            <person name="Dewar K."/>
            <person name="Conant G."/>
            <person name="Drula E."/>
            <person name="Henrissat B."/>
            <person name="Hansel C."/>
            <person name="Singer S."/>
            <person name="Hutchinson M.I."/>
            <person name="de Vries R.P."/>
            <person name="Natvig D.O."/>
            <person name="Powell A.J."/>
            <person name="Tsang A."/>
            <person name="Grigoriev I.V."/>
        </authorList>
    </citation>
    <scope>NUCLEOTIDE SEQUENCE [LARGE SCALE GENOMIC DNA]</scope>
    <source>
        <strain evidence="4 5">CBS 494.80</strain>
    </source>
</reference>
<dbReference type="Gene3D" id="3.30.710.10">
    <property type="entry name" value="Potassium Channel Kv1.1, Chain A"/>
    <property type="match status" value="1"/>
</dbReference>
<gene>
    <name evidence="4" type="ORF">VTL71DRAFT_8658</name>
</gene>
<feature type="domain" description="BTB" evidence="3">
    <location>
        <begin position="53"/>
        <end position="124"/>
    </location>
</feature>
<dbReference type="Proteomes" id="UP001595075">
    <property type="component" value="Unassembled WGS sequence"/>
</dbReference>
<evidence type="ECO:0000313" key="4">
    <source>
        <dbReference type="EMBL" id="KAL2074879.1"/>
    </source>
</evidence>
<dbReference type="CDD" id="cd18186">
    <property type="entry name" value="BTB_POZ_ZBTB_KLHL-like"/>
    <property type="match status" value="1"/>
</dbReference>
<accession>A0ABR4CY93</accession>
<name>A0ABR4CY93_9HELO</name>
<dbReference type="InterPro" id="IPR000210">
    <property type="entry name" value="BTB/POZ_dom"/>
</dbReference>
<keyword evidence="1" id="KW-0175">Coiled coil</keyword>
<keyword evidence="5" id="KW-1185">Reference proteome</keyword>
<feature type="coiled-coil region" evidence="1">
    <location>
        <begin position="303"/>
        <end position="341"/>
    </location>
</feature>